<proteinExistence type="predicted"/>
<dbReference type="KEGG" id="hbq:QI031_00215"/>
<dbReference type="RefSeq" id="WP_281483242.1">
    <property type="nucleotide sequence ID" value="NZ_CP124543.1"/>
</dbReference>
<dbReference type="Proteomes" id="UP001223520">
    <property type="component" value="Chromosome"/>
</dbReference>
<accession>A0AAJ6NSW5</accession>
<keyword evidence="2" id="KW-1185">Reference proteome</keyword>
<evidence type="ECO:0000313" key="2">
    <source>
        <dbReference type="Proteomes" id="UP001223520"/>
    </source>
</evidence>
<organism evidence="1 2">
    <name type="scientific">Halotia branconii CENA392</name>
    <dbReference type="NCBI Taxonomy" id="1539056"/>
    <lineage>
        <taxon>Bacteria</taxon>
        <taxon>Bacillati</taxon>
        <taxon>Cyanobacteriota</taxon>
        <taxon>Cyanophyceae</taxon>
        <taxon>Nostocales</taxon>
        <taxon>Nodulariaceae</taxon>
        <taxon>Halotia</taxon>
    </lineage>
</organism>
<gene>
    <name evidence="1" type="ORF">QI031_00215</name>
</gene>
<protein>
    <submittedName>
        <fullName evidence="1">Uncharacterized protein</fullName>
    </submittedName>
</protein>
<name>A0AAJ6NSW5_9CYAN</name>
<reference evidence="1 2" key="1">
    <citation type="journal article" date="2023" name="Limnol Oceanogr Lett">
        <title>Environmental adaptations by the intertidal Antarctic cyanobacterium Halotia branconii CENA392 as revealed using long-read genome sequencing.</title>
        <authorList>
            <person name="Dextro R.B."/>
            <person name="Delbaje E."/>
            <person name="Freitas P.N.N."/>
            <person name="Geraldes V."/>
            <person name="Pinto E."/>
            <person name="Long P.F."/>
            <person name="Fiore M.F."/>
        </authorList>
    </citation>
    <scope>NUCLEOTIDE SEQUENCE [LARGE SCALE GENOMIC DNA]</scope>
    <source>
        <strain evidence="1 2">CENA392</strain>
    </source>
</reference>
<dbReference type="EMBL" id="CP124543">
    <property type="protein sequence ID" value="WGV25985.1"/>
    <property type="molecule type" value="Genomic_DNA"/>
</dbReference>
<evidence type="ECO:0000313" key="1">
    <source>
        <dbReference type="EMBL" id="WGV25985.1"/>
    </source>
</evidence>
<dbReference type="AlphaFoldDB" id="A0AAJ6NSW5"/>
<sequence>MFSFILEFQYLVIATRRRYDLWVIGDRLEEHTHHGQVFLYCTTGGRLPSLLGLG</sequence>